<protein>
    <recommendedName>
        <fullName evidence="2">PF03932 family protein CutC</fullName>
    </recommendedName>
</protein>
<dbReference type="PANTHER" id="PTHR12598:SF0">
    <property type="entry name" value="COPPER HOMEOSTASIS PROTEIN CUTC HOMOLOG"/>
    <property type="match status" value="1"/>
</dbReference>
<dbReference type="InterPro" id="IPR036822">
    <property type="entry name" value="CutC-like_dom_sf"/>
</dbReference>
<gene>
    <name evidence="2" type="primary">cutC</name>
    <name evidence="3" type="ORF">QQS35_16805</name>
</gene>
<comment type="caution">
    <text evidence="3">The sequence shown here is derived from an EMBL/GenBank/DDBJ whole genome shotgun (WGS) entry which is preliminary data.</text>
</comment>
<comment type="subcellular location">
    <subcellularLocation>
        <location evidence="2">Cytoplasm</location>
    </subcellularLocation>
</comment>
<dbReference type="Gene3D" id="3.20.20.380">
    <property type="entry name" value="Copper homeostasis (CutC) domain"/>
    <property type="match status" value="1"/>
</dbReference>
<dbReference type="PANTHER" id="PTHR12598">
    <property type="entry name" value="COPPER HOMEOSTASIS PROTEIN CUTC"/>
    <property type="match status" value="1"/>
</dbReference>
<evidence type="ECO:0000256" key="2">
    <source>
        <dbReference type="HAMAP-Rule" id="MF_00795"/>
    </source>
</evidence>
<evidence type="ECO:0000313" key="4">
    <source>
        <dbReference type="Proteomes" id="UP001235343"/>
    </source>
</evidence>
<reference evidence="3 4" key="1">
    <citation type="submission" date="2023-06" db="EMBL/GenBank/DDBJ databases">
        <title>Aquibacillus rhizosphaerae LR5S19.</title>
        <authorList>
            <person name="Sun J.-Q."/>
        </authorList>
    </citation>
    <scope>NUCLEOTIDE SEQUENCE [LARGE SCALE GENOMIC DNA]</scope>
    <source>
        <strain evidence="3 4">LR5S19</strain>
    </source>
</reference>
<organism evidence="3 4">
    <name type="scientific">Aquibacillus rhizosphaerae</name>
    <dbReference type="NCBI Taxonomy" id="3051431"/>
    <lineage>
        <taxon>Bacteria</taxon>
        <taxon>Bacillati</taxon>
        <taxon>Bacillota</taxon>
        <taxon>Bacilli</taxon>
        <taxon>Bacillales</taxon>
        <taxon>Bacillaceae</taxon>
        <taxon>Aquibacillus</taxon>
    </lineage>
</organism>
<keyword evidence="2" id="KW-0963">Cytoplasm</keyword>
<accession>A0ABT7L8B7</accession>
<dbReference type="Pfam" id="PF03932">
    <property type="entry name" value="CutC"/>
    <property type="match status" value="1"/>
</dbReference>
<evidence type="ECO:0000256" key="1">
    <source>
        <dbReference type="ARBA" id="ARBA00007768"/>
    </source>
</evidence>
<dbReference type="RefSeq" id="WP_285933388.1">
    <property type="nucleotide sequence ID" value="NZ_JASTZU010000054.1"/>
</dbReference>
<dbReference type="SUPFAM" id="SSF110395">
    <property type="entry name" value="CutC-like"/>
    <property type="match status" value="1"/>
</dbReference>
<comment type="caution">
    <text evidence="2">Once thought to be involved in copper homeostasis, experiments in E.coli have shown this is not the case.</text>
</comment>
<dbReference type="EMBL" id="JASTZU010000054">
    <property type="protein sequence ID" value="MDL4842101.1"/>
    <property type="molecule type" value="Genomic_DNA"/>
</dbReference>
<comment type="similarity">
    <text evidence="1 2">Belongs to the CutC family.</text>
</comment>
<keyword evidence="4" id="KW-1185">Reference proteome</keyword>
<name>A0ABT7L8B7_9BACI</name>
<dbReference type="Proteomes" id="UP001235343">
    <property type="component" value="Unassembled WGS sequence"/>
</dbReference>
<proteinExistence type="inferred from homology"/>
<dbReference type="InterPro" id="IPR005627">
    <property type="entry name" value="CutC-like"/>
</dbReference>
<evidence type="ECO:0000313" key="3">
    <source>
        <dbReference type="EMBL" id="MDL4842101.1"/>
    </source>
</evidence>
<dbReference type="HAMAP" id="MF_00795">
    <property type="entry name" value="CutC"/>
    <property type="match status" value="1"/>
</dbReference>
<sequence>MIEVIVQNAEEAMEAERLGVDRLELVSAIKEGGLTPSYATIKQVLNSVSIPVQIMIRPHSYNFTYRQGDKEIIYEDIRNVLYLGGKGIVFGALNDDHTIDEETLIEVIEISSELDITFHRAFDEISSQIEGYQLLCKYKEQVKRVLTSGGKRTCEEGKNNLIELIKIANQTDGPSILAGSGLTTNNFLNIHKLVHAYEYHFGSGVRKNQSFRNGFDKEAIRLIMNSH</sequence>